<reference evidence="1 2" key="2">
    <citation type="journal article" date="2014" name="FEMS Microbiol. Lett.">
        <title>Draft genomic DNA sequence of the facultatively methylotrophic bacterium Acidomonas methanolica type strain MB58.</title>
        <authorList>
            <person name="Higashiura N."/>
            <person name="Hadano H."/>
            <person name="Hirakawa H."/>
            <person name="Matsutani M."/>
            <person name="Takabe S."/>
            <person name="Matsushita K."/>
            <person name="Azuma Y."/>
        </authorList>
    </citation>
    <scope>NUCLEOTIDE SEQUENCE [LARGE SCALE GENOMIC DNA]</scope>
    <source>
        <strain evidence="1 2">MB58</strain>
    </source>
</reference>
<protein>
    <submittedName>
        <fullName evidence="1">Uncharacterized protein</fullName>
    </submittedName>
</protein>
<organism evidence="1 2">
    <name type="scientific">Acidomonas methanolica NBRC 104435</name>
    <dbReference type="NCBI Taxonomy" id="1231351"/>
    <lineage>
        <taxon>Bacteria</taxon>
        <taxon>Pseudomonadati</taxon>
        <taxon>Pseudomonadota</taxon>
        <taxon>Alphaproteobacteria</taxon>
        <taxon>Acetobacterales</taxon>
        <taxon>Acetobacteraceae</taxon>
        <taxon>Acidomonas</taxon>
    </lineage>
</organism>
<evidence type="ECO:0000313" key="2">
    <source>
        <dbReference type="Proteomes" id="UP000019760"/>
    </source>
</evidence>
<comment type="caution">
    <text evidence="1">The sequence shown here is derived from an EMBL/GenBank/DDBJ whole genome shotgun (WGS) entry which is preliminary data.</text>
</comment>
<keyword evidence="2" id="KW-1185">Reference proteome</keyword>
<sequence>MRGDELRAAIAVLWNGNQTRAARELGLSSARRIREFLSGARDVPGGVAVDVRAFLAMFPDGTKSVDPRTALSILAAQLVRTGWTEEMAAAAILGAAQAHAAKILGREGLAELLREDAA</sequence>
<evidence type="ECO:0000313" key="1">
    <source>
        <dbReference type="EMBL" id="GAJ29754.1"/>
    </source>
</evidence>
<reference evidence="2" key="1">
    <citation type="journal article" date="2014" name="FEMS Microbiol. Lett.">
        <title>Draft Genomic DNA Sequence of the Facultatively Methylotrophic Bacterium Acidomonas methanolica type strain MB58.</title>
        <authorList>
            <person name="Higashiura N."/>
            <person name="Hadano H."/>
            <person name="Hirakawa H."/>
            <person name="Matsutani M."/>
            <person name="Takabe S."/>
            <person name="Matsushita K."/>
            <person name="Azuma Y."/>
        </authorList>
    </citation>
    <scope>NUCLEOTIDE SEQUENCE [LARGE SCALE GENOMIC DNA]</scope>
    <source>
        <strain evidence="2">MB58</strain>
    </source>
</reference>
<gene>
    <name evidence="1" type="ORF">Amme_076_047</name>
</gene>
<accession>A0A023D6Q1</accession>
<dbReference type="Proteomes" id="UP000019760">
    <property type="component" value="Unassembled WGS sequence"/>
</dbReference>
<name>A0A023D6Q1_ACIMT</name>
<dbReference type="EMBL" id="BAND01000076">
    <property type="protein sequence ID" value="GAJ29754.1"/>
    <property type="molecule type" value="Genomic_DNA"/>
</dbReference>
<proteinExistence type="predicted"/>
<dbReference type="AlphaFoldDB" id="A0A023D6Q1"/>